<comment type="caution">
    <text evidence="3">The sequence shown here is derived from an EMBL/GenBank/DDBJ whole genome shotgun (WGS) entry which is preliminary data.</text>
</comment>
<gene>
    <name evidence="3" type="ORF">QWJ41_02790</name>
</gene>
<evidence type="ECO:0000313" key="4">
    <source>
        <dbReference type="Proteomes" id="UP001168363"/>
    </source>
</evidence>
<comment type="similarity">
    <text evidence="1">Belongs to the CPA3 antiporters (TC 2.A.63) subunit G family.</text>
</comment>
<accession>A0ABT8TQR7</accession>
<reference evidence="3" key="1">
    <citation type="submission" date="2023-06" db="EMBL/GenBank/DDBJ databases">
        <title>Genome sequence of Nocardioides sp. SOB44.</title>
        <authorList>
            <person name="Zhang G."/>
        </authorList>
    </citation>
    <scope>NUCLEOTIDE SEQUENCE</scope>
    <source>
        <strain evidence="3">SOB44</strain>
    </source>
</reference>
<dbReference type="PANTHER" id="PTHR34703:SF1">
    <property type="entry name" value="ANTIPORTER SUBUNIT MNHG2-RELATED"/>
    <property type="match status" value="1"/>
</dbReference>
<evidence type="ECO:0000256" key="2">
    <source>
        <dbReference type="SAM" id="Phobius"/>
    </source>
</evidence>
<name>A0ABT8TQR7_9ACTN</name>
<dbReference type="InterPro" id="IPR005133">
    <property type="entry name" value="PhaG_MnhG_YufB"/>
</dbReference>
<keyword evidence="2" id="KW-0472">Membrane</keyword>
<evidence type="ECO:0000313" key="3">
    <source>
        <dbReference type="EMBL" id="MDO3394637.1"/>
    </source>
</evidence>
<dbReference type="EMBL" id="JAULSC010000001">
    <property type="protein sequence ID" value="MDO3394637.1"/>
    <property type="molecule type" value="Genomic_DNA"/>
</dbReference>
<dbReference type="Pfam" id="PF03334">
    <property type="entry name" value="PhaG_MnhG_YufB"/>
    <property type="match status" value="1"/>
</dbReference>
<feature type="transmembrane region" description="Helical" evidence="2">
    <location>
        <begin position="6"/>
        <end position="30"/>
    </location>
</feature>
<keyword evidence="2" id="KW-0812">Transmembrane</keyword>
<dbReference type="PANTHER" id="PTHR34703">
    <property type="entry name" value="ANTIPORTER SUBUNIT MNHG2-RELATED"/>
    <property type="match status" value="1"/>
</dbReference>
<keyword evidence="4" id="KW-1185">Reference proteome</keyword>
<organism evidence="3 4">
    <name type="scientific">Nocardioides cremeus</name>
    <dbReference type="NCBI Taxonomy" id="3058044"/>
    <lineage>
        <taxon>Bacteria</taxon>
        <taxon>Bacillati</taxon>
        <taxon>Actinomycetota</taxon>
        <taxon>Actinomycetes</taxon>
        <taxon>Propionibacteriales</taxon>
        <taxon>Nocardioidaceae</taxon>
        <taxon>Nocardioides</taxon>
    </lineage>
</organism>
<feature type="transmembrane region" description="Helical" evidence="2">
    <location>
        <begin position="42"/>
        <end position="60"/>
    </location>
</feature>
<feature type="transmembrane region" description="Helical" evidence="2">
    <location>
        <begin position="72"/>
        <end position="93"/>
    </location>
</feature>
<evidence type="ECO:0000256" key="1">
    <source>
        <dbReference type="ARBA" id="ARBA00008404"/>
    </source>
</evidence>
<keyword evidence="2" id="KW-1133">Transmembrane helix</keyword>
<sequence>MSAGDVGAVVAGLLMLLGALFFLVTALGMLRSRDAISRVNNLSPATGAGLPLVIIGAAVHDLSAGDLTVLDGVKAALAVGAALVVSSVASNMLGRAAYRSQTELDPRTVGNALEPFEELEGHEHED</sequence>
<dbReference type="Proteomes" id="UP001168363">
    <property type="component" value="Unassembled WGS sequence"/>
</dbReference>
<dbReference type="RefSeq" id="WP_302705640.1">
    <property type="nucleotide sequence ID" value="NZ_JAULSC010000001.1"/>
</dbReference>
<proteinExistence type="inferred from homology"/>
<protein>
    <submittedName>
        <fullName evidence="3">Monovalent cation/H(+) antiporter subunit G</fullName>
    </submittedName>
</protein>